<feature type="domain" description="PASTA" evidence="3">
    <location>
        <begin position="281"/>
        <end position="349"/>
    </location>
</feature>
<protein>
    <submittedName>
        <fullName evidence="4">PASTA domain-containing protein</fullName>
    </submittedName>
</protein>
<dbReference type="Gene3D" id="3.30.10.20">
    <property type="match status" value="3"/>
</dbReference>
<feature type="transmembrane region" description="Helical" evidence="2">
    <location>
        <begin position="187"/>
        <end position="206"/>
    </location>
</feature>
<keyword evidence="2" id="KW-0812">Transmembrane</keyword>
<keyword evidence="5" id="KW-1185">Reference proteome</keyword>
<evidence type="ECO:0000313" key="5">
    <source>
        <dbReference type="Proteomes" id="UP001589733"/>
    </source>
</evidence>
<feature type="domain" description="PASTA" evidence="3">
    <location>
        <begin position="214"/>
        <end position="280"/>
    </location>
</feature>
<feature type="compositionally biased region" description="Pro residues" evidence="1">
    <location>
        <begin position="455"/>
        <end position="475"/>
    </location>
</feature>
<dbReference type="InterPro" id="IPR005543">
    <property type="entry name" value="PASTA_dom"/>
</dbReference>
<dbReference type="RefSeq" id="WP_380012712.1">
    <property type="nucleotide sequence ID" value="NZ_JBHLYR010000051.1"/>
</dbReference>
<name>A0ABV6B1F6_9DEIO</name>
<comment type="caution">
    <text evidence="4">The sequence shown here is derived from an EMBL/GenBank/DDBJ whole genome shotgun (WGS) entry which is preliminary data.</text>
</comment>
<sequence length="580" mass="60925">MTGPEARSQSDLGVLPSPAVIDGKYEVVRELSREGNVTVNEVRAGEGVTRRVAWFDVTTPADRQGFHAYRTALRAVQPAGLTDVVARPGAYYAVWQPVAGMPLADLLAQPKKQEETVEALRELTANLAENGFALSDADVVLDGLEPRVAYLRPAPPTRTPEEVALLNQTALAPLLGGKIRRKRQPGAWLTFIPGLLFLGAAGYLGAQAAQVYLNPPVREVSAVTGQNAQTAATALAKAGFQVEYTDGESAGLPVGAVIRQDPVAGTNLPVGRQVVLTVNNPPPLTVPRLEELTPTQARAALRDLSLVLGKVVKVDGSLTNTPEGRIIAQLPEPGATMQRGQSVQIMVSTGVKGKETWIADLTGMTYAQAREHARAAGLVVTKVAQQASDRTENTVLGQTPAPYVRVSVGSPVTLTVATARYTAPSLPAGSLPLPPPYVPPVPVQPETPVQEQPAQPDPTPEVVPEPVPQATPDPVTPDAEPVTPDTIPATPATPATGETTPDTNAPASRSINFQYTFPADLPAGSYTIVVRDVDGEREVLSATDGGQLAGATASKSALAVRGDTVFVIRRDGQEYATVAP</sequence>
<evidence type="ECO:0000313" key="4">
    <source>
        <dbReference type="EMBL" id="MFB9993587.1"/>
    </source>
</evidence>
<dbReference type="SMART" id="SM00740">
    <property type="entry name" value="PASTA"/>
    <property type="match status" value="3"/>
</dbReference>
<dbReference type="Pfam" id="PF03793">
    <property type="entry name" value="PASTA"/>
    <property type="match status" value="3"/>
</dbReference>
<evidence type="ECO:0000259" key="3">
    <source>
        <dbReference type="PROSITE" id="PS51178"/>
    </source>
</evidence>
<organism evidence="4 5">
    <name type="scientific">Deinococcus oregonensis</name>
    <dbReference type="NCBI Taxonomy" id="1805970"/>
    <lineage>
        <taxon>Bacteria</taxon>
        <taxon>Thermotogati</taxon>
        <taxon>Deinococcota</taxon>
        <taxon>Deinococci</taxon>
        <taxon>Deinococcales</taxon>
        <taxon>Deinococcaceae</taxon>
        <taxon>Deinococcus</taxon>
    </lineage>
</organism>
<reference evidence="4 5" key="1">
    <citation type="submission" date="2024-09" db="EMBL/GenBank/DDBJ databases">
        <authorList>
            <person name="Sun Q."/>
            <person name="Mori K."/>
        </authorList>
    </citation>
    <scope>NUCLEOTIDE SEQUENCE [LARGE SCALE GENOMIC DNA]</scope>
    <source>
        <strain evidence="4 5">JCM 13503</strain>
    </source>
</reference>
<feature type="compositionally biased region" description="Low complexity" evidence="1">
    <location>
        <begin position="481"/>
        <end position="503"/>
    </location>
</feature>
<evidence type="ECO:0000256" key="2">
    <source>
        <dbReference type="SAM" id="Phobius"/>
    </source>
</evidence>
<accession>A0ABV6B1F6</accession>
<dbReference type="EMBL" id="JBHLYR010000051">
    <property type="protein sequence ID" value="MFB9993587.1"/>
    <property type="molecule type" value="Genomic_DNA"/>
</dbReference>
<keyword evidence="2" id="KW-1133">Transmembrane helix</keyword>
<feature type="region of interest" description="Disordered" evidence="1">
    <location>
        <begin position="437"/>
        <end position="508"/>
    </location>
</feature>
<gene>
    <name evidence="4" type="ORF">ACFFLM_16620</name>
</gene>
<keyword evidence="2" id="KW-0472">Membrane</keyword>
<dbReference type="Proteomes" id="UP001589733">
    <property type="component" value="Unassembled WGS sequence"/>
</dbReference>
<dbReference type="CDD" id="cd06577">
    <property type="entry name" value="PASTA_pknB"/>
    <property type="match status" value="3"/>
</dbReference>
<evidence type="ECO:0000256" key="1">
    <source>
        <dbReference type="SAM" id="MobiDB-lite"/>
    </source>
</evidence>
<feature type="domain" description="PASTA" evidence="3">
    <location>
        <begin position="353"/>
        <end position="418"/>
    </location>
</feature>
<dbReference type="PROSITE" id="PS51178">
    <property type="entry name" value="PASTA"/>
    <property type="match status" value="3"/>
</dbReference>
<proteinExistence type="predicted"/>